<proteinExistence type="predicted"/>
<dbReference type="eggNOG" id="COG1539">
    <property type="taxonomic scope" value="Bacteria"/>
</dbReference>
<name>Q6AKM3_DESPS</name>
<sequence>MIKKIISGGQSGADIAGLDVTIKNRIPHARAIPRGRITEDSVLPEKYNLQEMSNLTLSSISSSVSVAILYDSTKRILMRL</sequence>
<dbReference type="STRING" id="177439.DP2373"/>
<dbReference type="KEGG" id="dps:DP2373"/>
<dbReference type="Pfam" id="PF12694">
    <property type="entry name" value="cpYpsA"/>
    <property type="match status" value="1"/>
</dbReference>
<evidence type="ECO:0000313" key="1">
    <source>
        <dbReference type="EMBL" id="CAG37102.1"/>
    </source>
</evidence>
<evidence type="ECO:0000313" key="2">
    <source>
        <dbReference type="Proteomes" id="UP000000602"/>
    </source>
</evidence>
<dbReference type="HOGENOM" id="CLU_2584057_0_0_7"/>
<dbReference type="Gene3D" id="3.40.50.450">
    <property type="match status" value="1"/>
</dbReference>
<gene>
    <name evidence="1" type="ordered locus">DP2373</name>
</gene>
<dbReference type="InterPro" id="IPR024755">
    <property type="entry name" value="cpYpsA"/>
</dbReference>
<dbReference type="RefSeq" id="WP_011189614.1">
    <property type="nucleotide sequence ID" value="NC_006138.1"/>
</dbReference>
<reference evidence="2" key="1">
    <citation type="journal article" date="2004" name="Environ. Microbiol.">
        <title>The genome of Desulfotalea psychrophila, a sulfate-reducing bacterium from permanently cold Arctic sediments.</title>
        <authorList>
            <person name="Rabus R."/>
            <person name="Ruepp A."/>
            <person name="Frickey T."/>
            <person name="Rattei T."/>
            <person name="Fartmann B."/>
            <person name="Stark M."/>
            <person name="Bauer M."/>
            <person name="Zibat A."/>
            <person name="Lombardot T."/>
            <person name="Becker I."/>
            <person name="Amann J."/>
            <person name="Gellner K."/>
            <person name="Teeling H."/>
            <person name="Leuschner W.D."/>
            <person name="Gloeckner F.-O."/>
            <person name="Lupas A.N."/>
            <person name="Amann R."/>
            <person name="Klenk H.-P."/>
        </authorList>
    </citation>
    <scope>NUCLEOTIDE SEQUENCE [LARGE SCALE GENOMIC DNA]</scope>
    <source>
        <strain evidence="2">DSM 12343 / LSv54</strain>
    </source>
</reference>
<keyword evidence="2" id="KW-1185">Reference proteome</keyword>
<dbReference type="Proteomes" id="UP000000602">
    <property type="component" value="Chromosome"/>
</dbReference>
<organism evidence="1 2">
    <name type="scientific">Desulfotalea psychrophila (strain LSv54 / DSM 12343)</name>
    <dbReference type="NCBI Taxonomy" id="177439"/>
    <lineage>
        <taxon>Bacteria</taxon>
        <taxon>Pseudomonadati</taxon>
        <taxon>Thermodesulfobacteriota</taxon>
        <taxon>Desulfobulbia</taxon>
        <taxon>Desulfobulbales</taxon>
        <taxon>Desulfocapsaceae</taxon>
        <taxon>Desulfotalea</taxon>
    </lineage>
</organism>
<accession>Q6AKM3</accession>
<dbReference type="AlphaFoldDB" id="Q6AKM3"/>
<protein>
    <submittedName>
        <fullName evidence="1">Uncharacterized protein</fullName>
    </submittedName>
</protein>
<dbReference type="OrthoDB" id="283616at2"/>
<dbReference type="EMBL" id="CR522870">
    <property type="protein sequence ID" value="CAG37102.1"/>
    <property type="molecule type" value="Genomic_DNA"/>
</dbReference>